<name>A0A317PN16_9HYPH</name>
<protein>
    <submittedName>
        <fullName evidence="1">Uncharacterized protein</fullName>
    </submittedName>
</protein>
<accession>A0A317PN16</accession>
<dbReference type="AlphaFoldDB" id="A0A317PN16"/>
<sequence length="30" mass="3205">MIRRLYTKPSLSKSAVTLQAIVADMSGVPA</sequence>
<proteinExistence type="predicted"/>
<gene>
    <name evidence="1" type="ORF">DFR52_102834</name>
</gene>
<dbReference type="EMBL" id="QGTR01000002">
    <property type="protein sequence ID" value="PWW02166.1"/>
    <property type="molecule type" value="Genomic_DNA"/>
</dbReference>
<keyword evidence="2" id="KW-1185">Reference proteome</keyword>
<comment type="caution">
    <text evidence="1">The sequence shown here is derived from an EMBL/GenBank/DDBJ whole genome shotgun (WGS) entry which is preliminary data.</text>
</comment>
<reference evidence="1 2" key="1">
    <citation type="submission" date="2018-05" db="EMBL/GenBank/DDBJ databases">
        <title>Genomic Encyclopedia of Type Strains, Phase IV (KMG-IV): sequencing the most valuable type-strain genomes for metagenomic binning, comparative biology and taxonomic classification.</title>
        <authorList>
            <person name="Goeker M."/>
        </authorList>
    </citation>
    <scope>NUCLEOTIDE SEQUENCE [LARGE SCALE GENOMIC DNA]</scope>
    <source>
        <strain evidence="1 2">DSM 16791</strain>
    </source>
</reference>
<dbReference type="Proteomes" id="UP000246352">
    <property type="component" value="Unassembled WGS sequence"/>
</dbReference>
<evidence type="ECO:0000313" key="2">
    <source>
        <dbReference type="Proteomes" id="UP000246352"/>
    </source>
</evidence>
<evidence type="ECO:0000313" key="1">
    <source>
        <dbReference type="EMBL" id="PWW02166.1"/>
    </source>
</evidence>
<organism evidence="1 2">
    <name type="scientific">Hoeflea marina</name>
    <dbReference type="NCBI Taxonomy" id="274592"/>
    <lineage>
        <taxon>Bacteria</taxon>
        <taxon>Pseudomonadati</taxon>
        <taxon>Pseudomonadota</taxon>
        <taxon>Alphaproteobacteria</taxon>
        <taxon>Hyphomicrobiales</taxon>
        <taxon>Rhizobiaceae</taxon>
        <taxon>Hoeflea</taxon>
    </lineage>
</organism>